<reference evidence="2 3" key="1">
    <citation type="submission" date="2018-08" db="EMBL/GenBank/DDBJ databases">
        <title>Flavobacterium tibetense sp. nov., isolated from a wetland YonghuCo on Tibetan Plateau.</title>
        <authorList>
            <person name="Phurbu D."/>
            <person name="Lu H."/>
            <person name="Xing P."/>
        </authorList>
    </citation>
    <scope>NUCLEOTIDE SEQUENCE [LARGE SCALE GENOMIC DNA]</scope>
    <source>
        <strain evidence="2 3">DJC</strain>
    </source>
</reference>
<evidence type="ECO:0008006" key="4">
    <source>
        <dbReference type="Google" id="ProtNLM"/>
    </source>
</evidence>
<dbReference type="AlphaFoldDB" id="A0A411Z5S6"/>
<evidence type="ECO:0000256" key="1">
    <source>
        <dbReference type="SAM" id="SignalP"/>
    </source>
</evidence>
<dbReference type="OrthoDB" id="7032059at2"/>
<feature type="signal peptide" evidence="1">
    <location>
        <begin position="1"/>
        <end position="21"/>
    </location>
</feature>
<organism evidence="2 3">
    <name type="scientific">Pseudotabrizicola alkalilacus</name>
    <dbReference type="NCBI Taxonomy" id="2305252"/>
    <lineage>
        <taxon>Bacteria</taxon>
        <taxon>Pseudomonadati</taxon>
        <taxon>Pseudomonadota</taxon>
        <taxon>Alphaproteobacteria</taxon>
        <taxon>Rhodobacterales</taxon>
        <taxon>Paracoccaceae</taxon>
        <taxon>Pseudotabrizicola</taxon>
    </lineage>
</organism>
<name>A0A411Z5S6_9RHOB</name>
<dbReference type="Proteomes" id="UP000284547">
    <property type="component" value="Unassembled WGS sequence"/>
</dbReference>
<accession>A0A411Z5S6</accession>
<keyword evidence="3" id="KW-1185">Reference proteome</keyword>
<dbReference type="RefSeq" id="WP_118150419.1">
    <property type="nucleotide sequence ID" value="NZ_QWEY01000002.1"/>
</dbReference>
<gene>
    <name evidence="2" type="ORF">D1012_06030</name>
</gene>
<sequence length="131" mass="13091">MHNFSFTALALVLALSAPAAADPTLGLGATFTWGGGSQGDTGVGLRVFSNDERGDFVGSLGVDYMLGTQRVRPNAGIAYLAAKSYVGMDVGYDFGSGGVDVGVGLGLANSRKKAAPAPAPAPFPAAGVAQQ</sequence>
<dbReference type="EMBL" id="QWEY01000002">
    <property type="protein sequence ID" value="RGP38372.1"/>
    <property type="molecule type" value="Genomic_DNA"/>
</dbReference>
<comment type="caution">
    <text evidence="2">The sequence shown here is derived from an EMBL/GenBank/DDBJ whole genome shotgun (WGS) entry which is preliminary data.</text>
</comment>
<proteinExistence type="predicted"/>
<feature type="chain" id="PRO_5019575968" description="Outer membrane protein beta-barrel domain-containing protein" evidence="1">
    <location>
        <begin position="22"/>
        <end position="131"/>
    </location>
</feature>
<evidence type="ECO:0000313" key="2">
    <source>
        <dbReference type="EMBL" id="RGP38372.1"/>
    </source>
</evidence>
<keyword evidence="1" id="KW-0732">Signal</keyword>
<protein>
    <recommendedName>
        <fullName evidence="4">Outer membrane protein beta-barrel domain-containing protein</fullName>
    </recommendedName>
</protein>
<evidence type="ECO:0000313" key="3">
    <source>
        <dbReference type="Proteomes" id="UP000284547"/>
    </source>
</evidence>